<dbReference type="AlphaFoldDB" id="A0A542E5Q2"/>
<organism evidence="3 4">
    <name type="scientific">Lapillicoccus jejuensis</name>
    <dbReference type="NCBI Taxonomy" id="402171"/>
    <lineage>
        <taxon>Bacteria</taxon>
        <taxon>Bacillati</taxon>
        <taxon>Actinomycetota</taxon>
        <taxon>Actinomycetes</taxon>
        <taxon>Micrococcales</taxon>
        <taxon>Intrasporangiaceae</taxon>
        <taxon>Lapillicoccus</taxon>
    </lineage>
</organism>
<accession>A0A542E5Q2</accession>
<dbReference type="Proteomes" id="UP000317893">
    <property type="component" value="Unassembled WGS sequence"/>
</dbReference>
<feature type="region of interest" description="Disordered" evidence="1">
    <location>
        <begin position="1"/>
        <end position="29"/>
    </location>
</feature>
<feature type="compositionally biased region" description="Low complexity" evidence="1">
    <location>
        <begin position="8"/>
        <end position="17"/>
    </location>
</feature>
<dbReference type="Pfam" id="PF18726">
    <property type="entry name" value="HEPN_SAV_6107"/>
    <property type="match status" value="1"/>
</dbReference>
<gene>
    <name evidence="3" type="ORF">FB458_3745</name>
</gene>
<dbReference type="InterPro" id="IPR040891">
    <property type="entry name" value="HEPN_SAV_6107"/>
</dbReference>
<dbReference type="RefSeq" id="WP_170185747.1">
    <property type="nucleotide sequence ID" value="NZ_BAAAPR010000012.1"/>
</dbReference>
<evidence type="ECO:0000259" key="2">
    <source>
        <dbReference type="Pfam" id="PF18726"/>
    </source>
</evidence>
<dbReference type="EMBL" id="VFMN01000001">
    <property type="protein sequence ID" value="TQJ10616.1"/>
    <property type="molecule type" value="Genomic_DNA"/>
</dbReference>
<proteinExistence type="predicted"/>
<reference evidence="3 4" key="1">
    <citation type="submission" date="2019-06" db="EMBL/GenBank/DDBJ databases">
        <title>Sequencing the genomes of 1000 actinobacteria strains.</title>
        <authorList>
            <person name="Klenk H.-P."/>
        </authorList>
    </citation>
    <scope>NUCLEOTIDE SEQUENCE [LARGE SCALE GENOMIC DNA]</scope>
    <source>
        <strain evidence="3 4">DSM 18607</strain>
    </source>
</reference>
<protein>
    <recommendedName>
        <fullName evidence="2">SAV-6107-like HEPN domain-containing protein</fullName>
    </recommendedName>
</protein>
<keyword evidence="4" id="KW-1185">Reference proteome</keyword>
<comment type="caution">
    <text evidence="3">The sequence shown here is derived from an EMBL/GenBank/DDBJ whole genome shotgun (WGS) entry which is preliminary data.</text>
</comment>
<feature type="domain" description="SAV-6107-like HEPN" evidence="2">
    <location>
        <begin position="49"/>
        <end position="143"/>
    </location>
</feature>
<evidence type="ECO:0000313" key="3">
    <source>
        <dbReference type="EMBL" id="TQJ10616.1"/>
    </source>
</evidence>
<name>A0A542E5Q2_9MICO</name>
<evidence type="ECO:0000256" key="1">
    <source>
        <dbReference type="SAM" id="MobiDB-lite"/>
    </source>
</evidence>
<sequence>MSTHHTSPRAAAPRPARVGTATLGDGRRPPVATPVLDLLDRSRASLLLACRTGDSAERYIEAHLGALRAAAALLAARSAPTGRSRPRSVWEVLPAVAPDLAEWAAFFAGSARRRVVVERGGAPSARESDDLLRQAETFLEIVQDVLGLPRAQPLPDYLAPLALAPLPARTGGRAAHGGHTAPTTSATPSGRRPGLPT</sequence>
<evidence type="ECO:0000313" key="4">
    <source>
        <dbReference type="Proteomes" id="UP000317893"/>
    </source>
</evidence>
<feature type="compositionally biased region" description="Low complexity" evidence="1">
    <location>
        <begin position="168"/>
        <end position="190"/>
    </location>
</feature>
<feature type="region of interest" description="Disordered" evidence="1">
    <location>
        <begin position="168"/>
        <end position="197"/>
    </location>
</feature>